<feature type="signal peptide" evidence="1">
    <location>
        <begin position="1"/>
        <end position="36"/>
    </location>
</feature>
<evidence type="ECO:0000313" key="3">
    <source>
        <dbReference type="Proteomes" id="UP000638648"/>
    </source>
</evidence>
<gene>
    <name evidence="2" type="ORF">HEB94_001540</name>
</gene>
<keyword evidence="1" id="KW-0732">Signal</keyword>
<protein>
    <submittedName>
        <fullName evidence="2">Uncharacterized protein</fullName>
    </submittedName>
</protein>
<dbReference type="EMBL" id="JADBEM010000001">
    <property type="protein sequence ID" value="MBE1604692.1"/>
    <property type="molecule type" value="Genomic_DNA"/>
</dbReference>
<dbReference type="RefSeq" id="WP_202896186.1">
    <property type="nucleotide sequence ID" value="NZ_BAABJL010000017.1"/>
</dbReference>
<evidence type="ECO:0000313" key="2">
    <source>
        <dbReference type="EMBL" id="MBE1604692.1"/>
    </source>
</evidence>
<organism evidence="2 3">
    <name type="scientific">Actinopolymorpha pittospori</name>
    <dbReference type="NCBI Taxonomy" id="648752"/>
    <lineage>
        <taxon>Bacteria</taxon>
        <taxon>Bacillati</taxon>
        <taxon>Actinomycetota</taxon>
        <taxon>Actinomycetes</taxon>
        <taxon>Propionibacteriales</taxon>
        <taxon>Actinopolymorphaceae</taxon>
        <taxon>Actinopolymorpha</taxon>
    </lineage>
</organism>
<dbReference type="AlphaFoldDB" id="A0A927MWQ0"/>
<accession>A0A927MWQ0</accession>
<keyword evidence="3" id="KW-1185">Reference proteome</keyword>
<proteinExistence type="predicted"/>
<dbReference type="Proteomes" id="UP000638648">
    <property type="component" value="Unassembled WGS sequence"/>
</dbReference>
<sequence length="117" mass="11802">MTNQLLTTSRTLATAVRVGASSALGAALLVGCSSEAASTNCGLDQCTVTFNRGVEGNVNVIGVDARFIGANGDHVTIEVAGERLSLTVDQAAEVAGLSVSVASVTDTQVAVRIARPN</sequence>
<reference evidence="2" key="1">
    <citation type="submission" date="2020-10" db="EMBL/GenBank/DDBJ databases">
        <title>Sequencing the genomes of 1000 actinobacteria strains.</title>
        <authorList>
            <person name="Klenk H.-P."/>
        </authorList>
    </citation>
    <scope>NUCLEOTIDE SEQUENCE</scope>
    <source>
        <strain evidence="2">DSM 45354</strain>
    </source>
</reference>
<evidence type="ECO:0000256" key="1">
    <source>
        <dbReference type="SAM" id="SignalP"/>
    </source>
</evidence>
<comment type="caution">
    <text evidence="2">The sequence shown here is derived from an EMBL/GenBank/DDBJ whole genome shotgun (WGS) entry which is preliminary data.</text>
</comment>
<name>A0A927MWQ0_9ACTN</name>
<feature type="chain" id="PRO_5037826023" evidence="1">
    <location>
        <begin position="37"/>
        <end position="117"/>
    </location>
</feature>